<keyword evidence="2" id="KW-1185">Reference proteome</keyword>
<protein>
    <submittedName>
        <fullName evidence="1">Pentapeptide repeat-containing protein</fullName>
    </submittedName>
</protein>
<name>A0ABY7C8I0_9HYPH</name>
<dbReference type="SUPFAM" id="SSF141571">
    <property type="entry name" value="Pentapeptide repeat-like"/>
    <property type="match status" value="1"/>
</dbReference>
<proteinExistence type="predicted"/>
<evidence type="ECO:0000313" key="1">
    <source>
        <dbReference type="EMBL" id="WAP70085.1"/>
    </source>
</evidence>
<reference evidence="1" key="1">
    <citation type="submission" date="2022-12" db="EMBL/GenBank/DDBJ databases">
        <title>Jiella pelagia sp. nov., isolated from phosphonate enriched culture of Northwest Pacific surface seawater.</title>
        <authorList>
            <person name="Shin D.Y."/>
            <person name="Hwang C.Y."/>
        </authorList>
    </citation>
    <scope>NUCLEOTIDE SEQUENCE</scope>
    <source>
        <strain evidence="1">HL-NP1</strain>
    </source>
</reference>
<dbReference type="Gene3D" id="2.160.20.80">
    <property type="entry name" value="E3 ubiquitin-protein ligase SopA"/>
    <property type="match status" value="1"/>
</dbReference>
<dbReference type="InterPro" id="IPR001646">
    <property type="entry name" value="5peptide_repeat"/>
</dbReference>
<dbReference type="EMBL" id="CP114029">
    <property type="protein sequence ID" value="WAP70085.1"/>
    <property type="molecule type" value="Genomic_DNA"/>
</dbReference>
<organism evidence="1 2">
    <name type="scientific">Jiella pelagia</name>
    <dbReference type="NCBI Taxonomy" id="2986949"/>
    <lineage>
        <taxon>Bacteria</taxon>
        <taxon>Pseudomonadati</taxon>
        <taxon>Pseudomonadota</taxon>
        <taxon>Alphaproteobacteria</taxon>
        <taxon>Hyphomicrobiales</taxon>
        <taxon>Aurantimonadaceae</taxon>
        <taxon>Jiella</taxon>
    </lineage>
</organism>
<dbReference type="Proteomes" id="UP001164020">
    <property type="component" value="Chromosome"/>
</dbReference>
<gene>
    <name evidence="1" type="ORF">OH818_08100</name>
</gene>
<sequence length="327" mass="37170">MVNDNFHFNPSRRAEIGALLHSTATTFSDLARIGGIAVGVDFVGADLKGCDFSGSDLRGYNFTKADLRDGVGSCVHVDETTCFEGALVEGSIFFIEANFRQAAGADKSIEKDLRRFRNEFWSTGSLNLMEYRKENRNFNVLCQKLYTLVQDQTYQANILHMLAGTFEGPQDYRNFLLDALQKARTSRSRRAILDILLRRFPEDATLFAAVASMINAPDEEIAIPAARSVLYSRFRKKNKRELRNIMQHEKRNSVRKAYLESVATSLGRDYMKLVKAPSGEVLDFQTKLTDELIRNVIAVINREIDRHFRAKNLFFDQVGWSDVQEAQ</sequence>
<dbReference type="Pfam" id="PF00805">
    <property type="entry name" value="Pentapeptide"/>
    <property type="match status" value="1"/>
</dbReference>
<accession>A0ABY7C8I0</accession>
<evidence type="ECO:0000313" key="2">
    <source>
        <dbReference type="Proteomes" id="UP001164020"/>
    </source>
</evidence>
<dbReference type="RefSeq" id="WP_268882537.1">
    <property type="nucleotide sequence ID" value="NZ_CP114029.1"/>
</dbReference>